<evidence type="ECO:0000313" key="2">
    <source>
        <dbReference type="EMBL" id="KXX82536.1"/>
    </source>
</evidence>
<gene>
    <name evidence="2" type="ORF">MMYC01_201173</name>
</gene>
<proteinExistence type="predicted"/>
<accession>A0A175WFV8</accession>
<dbReference type="InterPro" id="IPR011009">
    <property type="entry name" value="Kinase-like_dom_sf"/>
</dbReference>
<dbReference type="OrthoDB" id="5134445at2759"/>
<reference evidence="2 3" key="1">
    <citation type="journal article" date="2016" name="Genome Announc.">
        <title>Genome Sequence of Madurella mycetomatis mm55, Isolated from a Human Mycetoma Case in Sudan.</title>
        <authorList>
            <person name="Smit S."/>
            <person name="Derks M.F."/>
            <person name="Bervoets S."/>
            <person name="Fahal A."/>
            <person name="van Leeuwen W."/>
            <person name="van Belkum A."/>
            <person name="van de Sande W.W."/>
        </authorList>
    </citation>
    <scope>NUCLEOTIDE SEQUENCE [LARGE SCALE GENOMIC DNA]</scope>
    <source>
        <strain evidence="3">mm55</strain>
    </source>
</reference>
<evidence type="ECO:0000256" key="1">
    <source>
        <dbReference type="SAM" id="MobiDB-lite"/>
    </source>
</evidence>
<sequence>MSPPNAFVSNITAAMASNDSTSTHLPYQKGDLIQLEVLKNYLDPPLPQPCRASIVRVFTVTMSPVMDIIIWRKPGTHIRAVLKLYDRRFGTDLRDCYNKHRPHTPAGEAAFQSFVRQRKMQAFLRELEEEEEAENLMLRPSRQLYDEEDGQNLKNDTESIAKYEAALWRECNTYFDNETEAYDRLREVQGKSIPQIYGHVRLLVPSPDVPPDLRQSPYFEVKGVLLQWINGYNLTDLPVSPMAPSDTDEWAEIIQTAVDAAHDINKRGVIMADCQPRNVVVDRRSQVPFLIDFAQCDFKDRIMEPCRRWREEDDGEGEGEGEGEEPNPEAEYWELVLSTDNPGAIGAVMRMKVLRNKGTELDIKYPDREKIYQDIKHGTNADNE</sequence>
<keyword evidence="3" id="KW-1185">Reference proteome</keyword>
<feature type="compositionally biased region" description="Acidic residues" evidence="1">
    <location>
        <begin position="312"/>
        <end position="328"/>
    </location>
</feature>
<protein>
    <submittedName>
        <fullName evidence="2">Serine/threonine-protein kinase fnkB</fullName>
    </submittedName>
</protein>
<organism evidence="2 3">
    <name type="scientific">Madurella mycetomatis</name>
    <dbReference type="NCBI Taxonomy" id="100816"/>
    <lineage>
        <taxon>Eukaryota</taxon>
        <taxon>Fungi</taxon>
        <taxon>Dikarya</taxon>
        <taxon>Ascomycota</taxon>
        <taxon>Pezizomycotina</taxon>
        <taxon>Sordariomycetes</taxon>
        <taxon>Sordariomycetidae</taxon>
        <taxon>Sordariales</taxon>
        <taxon>Sordariales incertae sedis</taxon>
        <taxon>Madurella</taxon>
    </lineage>
</organism>
<feature type="region of interest" description="Disordered" evidence="1">
    <location>
        <begin position="309"/>
        <end position="328"/>
    </location>
</feature>
<dbReference type="EMBL" id="LCTW02000012">
    <property type="protein sequence ID" value="KXX82536.1"/>
    <property type="molecule type" value="Genomic_DNA"/>
</dbReference>
<keyword evidence="2" id="KW-0418">Kinase</keyword>
<evidence type="ECO:0000313" key="3">
    <source>
        <dbReference type="Proteomes" id="UP000078237"/>
    </source>
</evidence>
<dbReference type="Proteomes" id="UP000078237">
    <property type="component" value="Unassembled WGS sequence"/>
</dbReference>
<dbReference type="GO" id="GO:0016301">
    <property type="term" value="F:kinase activity"/>
    <property type="evidence" value="ECO:0007669"/>
    <property type="project" value="UniProtKB-KW"/>
</dbReference>
<comment type="caution">
    <text evidence="2">The sequence shown here is derived from an EMBL/GenBank/DDBJ whole genome shotgun (WGS) entry which is preliminary data.</text>
</comment>
<dbReference type="SUPFAM" id="SSF56112">
    <property type="entry name" value="Protein kinase-like (PK-like)"/>
    <property type="match status" value="1"/>
</dbReference>
<name>A0A175WFV8_9PEZI</name>
<keyword evidence="2" id="KW-0808">Transferase</keyword>
<dbReference type="AlphaFoldDB" id="A0A175WFV8"/>
<dbReference type="STRING" id="100816.A0A175WFV8"/>
<dbReference type="VEuPathDB" id="FungiDB:MMYC01_201173"/>